<keyword evidence="1 3" id="KW-0378">Hydrolase</keyword>
<comment type="caution">
    <text evidence="3">The sequence shown here is derived from an EMBL/GenBank/DDBJ whole genome shotgun (WGS) entry which is preliminary data.</text>
</comment>
<dbReference type="AlphaFoldDB" id="A0AA42BRR5"/>
<dbReference type="EMBL" id="JANLCK010000001">
    <property type="protein sequence ID" value="MCS5724475.1"/>
    <property type="molecule type" value="Genomic_DNA"/>
</dbReference>
<dbReference type="PANTHER" id="PTHR43798:SF31">
    <property type="entry name" value="AB HYDROLASE SUPERFAMILY PROTEIN YCLE"/>
    <property type="match status" value="1"/>
</dbReference>
<reference evidence="3" key="1">
    <citation type="submission" date="2022-08" db="EMBL/GenBank/DDBJ databases">
        <authorList>
            <person name="Deng Y."/>
            <person name="Han X.-F."/>
            <person name="Zhang Y.-Q."/>
        </authorList>
    </citation>
    <scope>NUCLEOTIDE SEQUENCE</scope>
    <source>
        <strain evidence="3">CPCC 203407</strain>
    </source>
</reference>
<proteinExistence type="predicted"/>
<dbReference type="GO" id="GO:0016787">
    <property type="term" value="F:hydrolase activity"/>
    <property type="evidence" value="ECO:0007669"/>
    <property type="project" value="UniProtKB-KW"/>
</dbReference>
<sequence length="279" mass="28838">MSGSAPFAVELATLRWGEHTSQAPAVLLLHGIPSAAGTWWRVASLLAEQGCAVTAADLRGHGASPRTTDYSLDGYAADVVRLRPGAGTDEMAAGTTGGERPWDLVIGHSLGGAVSVVAAAAAPRWARTLLLLDPVIAVDHEEADDLVADLLGDLEELDPAELLRRHPRWHAEDAVQKVLAARVVSPFVVERTVLDNTTSGPAAGRWQLDQSLAALAPRVHVLAADPECGAIFSPQQGAALTAATADATVQTVVGAGHSVHRDAPGIVVAAALALMGQGR</sequence>
<dbReference type="InterPro" id="IPR050266">
    <property type="entry name" value="AB_hydrolase_sf"/>
</dbReference>
<evidence type="ECO:0000259" key="2">
    <source>
        <dbReference type="Pfam" id="PF12697"/>
    </source>
</evidence>
<accession>A0AA42BRR5</accession>
<dbReference type="Pfam" id="PF12697">
    <property type="entry name" value="Abhydrolase_6"/>
    <property type="match status" value="1"/>
</dbReference>
<protein>
    <submittedName>
        <fullName evidence="3">Alpha/beta hydrolase</fullName>
    </submittedName>
</protein>
<evidence type="ECO:0000313" key="3">
    <source>
        <dbReference type="EMBL" id="MCS5724475.1"/>
    </source>
</evidence>
<dbReference type="Gene3D" id="3.40.50.1820">
    <property type="entry name" value="alpha/beta hydrolase"/>
    <property type="match status" value="1"/>
</dbReference>
<dbReference type="InterPro" id="IPR029058">
    <property type="entry name" value="AB_hydrolase_fold"/>
</dbReference>
<dbReference type="RefSeq" id="WP_259524894.1">
    <property type="nucleotide sequence ID" value="NZ_JANLCK010000001.1"/>
</dbReference>
<organism evidence="3 4">
    <name type="scientific">Herbiconiux oxytropis</name>
    <dbReference type="NCBI Taxonomy" id="2970915"/>
    <lineage>
        <taxon>Bacteria</taxon>
        <taxon>Bacillati</taxon>
        <taxon>Actinomycetota</taxon>
        <taxon>Actinomycetes</taxon>
        <taxon>Micrococcales</taxon>
        <taxon>Microbacteriaceae</taxon>
        <taxon>Herbiconiux</taxon>
    </lineage>
</organism>
<gene>
    <name evidence="3" type="ORF">N1028_01055</name>
</gene>
<evidence type="ECO:0000256" key="1">
    <source>
        <dbReference type="ARBA" id="ARBA00022801"/>
    </source>
</evidence>
<dbReference type="PANTHER" id="PTHR43798">
    <property type="entry name" value="MONOACYLGLYCEROL LIPASE"/>
    <property type="match status" value="1"/>
</dbReference>
<dbReference type="Proteomes" id="UP001165587">
    <property type="component" value="Unassembled WGS sequence"/>
</dbReference>
<dbReference type="GO" id="GO:0016020">
    <property type="term" value="C:membrane"/>
    <property type="evidence" value="ECO:0007669"/>
    <property type="project" value="TreeGrafter"/>
</dbReference>
<feature type="domain" description="AB hydrolase-1" evidence="2">
    <location>
        <begin position="26"/>
        <end position="270"/>
    </location>
</feature>
<dbReference type="SUPFAM" id="SSF53474">
    <property type="entry name" value="alpha/beta-Hydrolases"/>
    <property type="match status" value="1"/>
</dbReference>
<keyword evidence="4" id="KW-1185">Reference proteome</keyword>
<dbReference type="InterPro" id="IPR000073">
    <property type="entry name" value="AB_hydrolase_1"/>
</dbReference>
<evidence type="ECO:0000313" key="4">
    <source>
        <dbReference type="Proteomes" id="UP001165587"/>
    </source>
</evidence>
<name>A0AA42BRR5_9MICO</name>